<dbReference type="InterPro" id="IPR011856">
    <property type="entry name" value="tRNA_endonuc-like_dom_sf"/>
</dbReference>
<dbReference type="GO" id="GO:0003676">
    <property type="term" value="F:nucleic acid binding"/>
    <property type="evidence" value="ECO:0007669"/>
    <property type="project" value="InterPro"/>
</dbReference>
<reference evidence="1" key="1">
    <citation type="submission" date="2025-05" db="UniProtKB">
        <authorList>
            <consortium name="RefSeq"/>
        </authorList>
    </citation>
    <scope>NUCLEOTIDE SEQUENCE [LARGE SCALE GENOMIC DNA]</scope>
    <source>
        <strain evidence="1">14028-0561.14</strain>
    </source>
</reference>
<protein>
    <submittedName>
        <fullName evidence="2">Uncharacterized protein Tsen15</fullName>
    </submittedName>
</protein>
<dbReference type="AlphaFoldDB" id="A0A6P4IG43"/>
<dbReference type="OrthoDB" id="10002170at2759"/>
<evidence type="ECO:0000313" key="2">
    <source>
        <dbReference type="RefSeq" id="XP_017027270.1"/>
    </source>
</evidence>
<gene>
    <name evidence="2" type="primary">Tsen15</name>
</gene>
<dbReference type="Gene3D" id="3.40.1350.10">
    <property type="match status" value="1"/>
</dbReference>
<name>A0A6P4IG43_DROKI</name>
<reference evidence="2" key="2">
    <citation type="submission" date="2025-08" db="UniProtKB">
        <authorList>
            <consortium name="RefSeq"/>
        </authorList>
    </citation>
    <scope>IDENTIFICATION</scope>
    <source>
        <strain evidence="2">14028-0561.14</strain>
        <tissue evidence="2">Whole fly</tissue>
    </source>
</reference>
<dbReference type="GO" id="GO:0006388">
    <property type="term" value="P:tRNA splicing, via endonucleolytic cleavage and ligation"/>
    <property type="evidence" value="ECO:0007669"/>
    <property type="project" value="InterPro"/>
</dbReference>
<accession>A0A6P4IG43</accession>
<proteinExistence type="predicted"/>
<evidence type="ECO:0000313" key="1">
    <source>
        <dbReference type="Proteomes" id="UP001652661"/>
    </source>
</evidence>
<organism evidence="1 2">
    <name type="scientific">Drosophila kikkawai</name>
    <name type="common">Fruit fly</name>
    <dbReference type="NCBI Taxonomy" id="30033"/>
    <lineage>
        <taxon>Eukaryota</taxon>
        <taxon>Metazoa</taxon>
        <taxon>Ecdysozoa</taxon>
        <taxon>Arthropoda</taxon>
        <taxon>Hexapoda</taxon>
        <taxon>Insecta</taxon>
        <taxon>Pterygota</taxon>
        <taxon>Neoptera</taxon>
        <taxon>Endopterygota</taxon>
        <taxon>Diptera</taxon>
        <taxon>Brachycera</taxon>
        <taxon>Muscomorpha</taxon>
        <taxon>Ephydroidea</taxon>
        <taxon>Drosophilidae</taxon>
        <taxon>Drosophila</taxon>
        <taxon>Sophophora</taxon>
    </lineage>
</organism>
<dbReference type="Proteomes" id="UP001652661">
    <property type="component" value="Chromosome 2R"/>
</dbReference>
<dbReference type="InterPro" id="IPR036167">
    <property type="entry name" value="tRNA_intron_Endo_cat-like_sf"/>
</dbReference>
<dbReference type="SUPFAM" id="SSF53032">
    <property type="entry name" value="tRNA-intron endonuclease catalytic domain-like"/>
    <property type="match status" value="1"/>
</dbReference>
<sequence length="112" mass="13116">MLSLKDFKTVSPDLLMATMGFKIYKDLKNDEPDVNLQPKYDEHLNAFYLLKEELTAYVPILHSKPIDFRLIQRLQQRLENTVIFLAIVDNTANILYYQMGKGFCEKTIRNNS</sequence>
<dbReference type="RefSeq" id="XP_017027270.1">
    <property type="nucleotide sequence ID" value="XM_017171781.3"/>
</dbReference>
<keyword evidence="1" id="KW-1185">Reference proteome</keyword>
<dbReference type="GO" id="GO:0005634">
    <property type="term" value="C:nucleus"/>
    <property type="evidence" value="ECO:0007669"/>
    <property type="project" value="UniProtKB-ARBA"/>
</dbReference>